<evidence type="ECO:0000256" key="19">
    <source>
        <dbReference type="PIRSR" id="PIRSR006135-2"/>
    </source>
</evidence>
<comment type="catalytic activity">
    <reaction evidence="2">
        <text>adenosylcob(III)inamide phosphate + GTP + H(+) = adenosylcob(III)inamide-GDP + diphosphate</text>
        <dbReference type="Rhea" id="RHEA:22712"/>
        <dbReference type="ChEBI" id="CHEBI:15378"/>
        <dbReference type="ChEBI" id="CHEBI:33019"/>
        <dbReference type="ChEBI" id="CHEBI:37565"/>
        <dbReference type="ChEBI" id="CHEBI:58502"/>
        <dbReference type="ChEBI" id="CHEBI:60487"/>
        <dbReference type="EC" id="2.7.7.62"/>
    </reaction>
</comment>
<dbReference type="SMART" id="SM00382">
    <property type="entry name" value="AAA"/>
    <property type="match status" value="1"/>
</dbReference>
<feature type="binding site" evidence="19">
    <location>
        <position position="62"/>
    </location>
    <ligand>
        <name>GTP</name>
        <dbReference type="ChEBI" id="CHEBI:37565"/>
    </ligand>
</feature>
<dbReference type="EC" id="2.7.7.62" evidence="9"/>
<dbReference type="UniPathway" id="UPA00148">
    <property type="reaction ID" value="UER00236"/>
</dbReference>
<reference evidence="21 22" key="1">
    <citation type="submission" date="2013-12" db="EMBL/GenBank/DDBJ databases">
        <title>Draft genome sequence of Caloranaerobacter sp. H53214.</title>
        <authorList>
            <person name="Jiang L.J."/>
            <person name="Shao Z.Z."/>
            <person name="Long M.N."/>
        </authorList>
    </citation>
    <scope>NUCLEOTIDE SEQUENCE [LARGE SCALE GENOMIC DNA]</scope>
    <source>
        <strain evidence="21 22">H53214</strain>
    </source>
</reference>
<protein>
    <recommendedName>
        <fullName evidence="16">Adenosylcobinamide kinase</fullName>
        <ecNumber evidence="8">2.7.1.156</ecNumber>
        <ecNumber evidence="9">2.7.7.62</ecNumber>
    </recommendedName>
    <alternativeName>
        <fullName evidence="17">Adenosylcobinamide-phosphate guanylyltransferase</fullName>
    </alternativeName>
</protein>
<feature type="binding site" evidence="19">
    <location>
        <position position="85"/>
    </location>
    <ligand>
        <name>GTP</name>
        <dbReference type="ChEBI" id="CHEBI:37565"/>
    </ligand>
</feature>
<organism evidence="21 22">
    <name type="scientific">Caloranaerobacter azorensis H53214</name>
    <dbReference type="NCBI Taxonomy" id="1156417"/>
    <lineage>
        <taxon>Bacteria</taxon>
        <taxon>Bacillati</taxon>
        <taxon>Bacillota</taxon>
        <taxon>Tissierellia</taxon>
        <taxon>Tissierellales</taxon>
        <taxon>Thermohalobacteraceae</taxon>
        <taxon>Caloranaerobacter</taxon>
    </lineage>
</organism>
<keyword evidence="10" id="KW-0169">Cobalamin biosynthesis</keyword>
<evidence type="ECO:0000313" key="21">
    <source>
        <dbReference type="EMBL" id="KGG80229.1"/>
    </source>
</evidence>
<comment type="similarity">
    <text evidence="7">Belongs to the CobU/CobP family.</text>
</comment>
<feature type="domain" description="AAA+ ATPase" evidence="20">
    <location>
        <begin position="1"/>
        <end position="160"/>
    </location>
</feature>
<dbReference type="PANTHER" id="PTHR34848:SF1">
    <property type="entry name" value="BIFUNCTIONAL ADENOSYLCOBALAMIN BIOSYNTHESIS PROTEIN COBU"/>
    <property type="match status" value="1"/>
</dbReference>
<evidence type="ECO:0000256" key="12">
    <source>
        <dbReference type="ARBA" id="ARBA00022741"/>
    </source>
</evidence>
<dbReference type="PIRSF" id="PIRSF006135">
    <property type="entry name" value="CobU"/>
    <property type="match status" value="1"/>
</dbReference>
<sequence>MKDFILITGGARSGKSTLAEKLAKELGKKVVYIATAIPFDEGMIDRIEKHRNSRPKEWVTIEKYKSFNELVYNKDFIEADTVLLDCMTLMVTNLLLESGLDFDRCSMSDVEKVEKGIIDEVEKLLSIIEKYNKRLIVVTNEVGMGVVPTFRLGNIFRDIAGRTNQYLARCAQDVYLTVLGIPIKIK</sequence>
<dbReference type="GO" id="GO:0008820">
    <property type="term" value="F:cobinamide phosphate guanylyltransferase activity"/>
    <property type="evidence" value="ECO:0007669"/>
    <property type="project" value="UniProtKB-EC"/>
</dbReference>
<evidence type="ECO:0000256" key="5">
    <source>
        <dbReference type="ARBA" id="ARBA00004692"/>
    </source>
</evidence>
<evidence type="ECO:0000256" key="15">
    <source>
        <dbReference type="ARBA" id="ARBA00023134"/>
    </source>
</evidence>
<dbReference type="STRING" id="1156417.Y919_07465"/>
<gene>
    <name evidence="21" type="ORF">Y919_07465</name>
</gene>
<feature type="binding site" evidence="19">
    <location>
        <begin position="51"/>
        <end position="54"/>
    </location>
    <ligand>
        <name>GTP</name>
        <dbReference type="ChEBI" id="CHEBI:37565"/>
    </ligand>
</feature>
<evidence type="ECO:0000256" key="2">
    <source>
        <dbReference type="ARBA" id="ARBA00000711"/>
    </source>
</evidence>
<comment type="pathway">
    <text evidence="5">Cofactor biosynthesis; adenosylcobalamin biosynthesis; adenosylcobalamin from cob(II)yrinate a,c-diamide: step 6/7.</text>
</comment>
<evidence type="ECO:0000256" key="10">
    <source>
        <dbReference type="ARBA" id="ARBA00022573"/>
    </source>
</evidence>
<evidence type="ECO:0000259" key="20">
    <source>
        <dbReference type="SMART" id="SM00382"/>
    </source>
</evidence>
<dbReference type="RefSeq" id="WP_035163656.1">
    <property type="nucleotide sequence ID" value="NZ_AZTB01000034.1"/>
</dbReference>
<dbReference type="GO" id="GO:0009236">
    <property type="term" value="P:cobalamin biosynthetic process"/>
    <property type="evidence" value="ECO:0007669"/>
    <property type="project" value="UniProtKB-UniPathway"/>
</dbReference>
<evidence type="ECO:0000256" key="7">
    <source>
        <dbReference type="ARBA" id="ARBA00007490"/>
    </source>
</evidence>
<dbReference type="PANTHER" id="PTHR34848">
    <property type="match status" value="1"/>
</dbReference>
<evidence type="ECO:0000256" key="11">
    <source>
        <dbReference type="ARBA" id="ARBA00022679"/>
    </source>
</evidence>
<evidence type="ECO:0000256" key="4">
    <source>
        <dbReference type="ARBA" id="ARBA00003889"/>
    </source>
</evidence>
<dbReference type="InterPro" id="IPR003593">
    <property type="entry name" value="AAA+_ATPase"/>
</dbReference>
<proteinExistence type="inferred from homology"/>
<feature type="active site" description="GMP-histidine intermediate" evidence="18">
    <location>
        <position position="50"/>
    </location>
</feature>
<keyword evidence="15 19" id="KW-0342">GTP-binding</keyword>
<evidence type="ECO:0000256" key="9">
    <source>
        <dbReference type="ARBA" id="ARBA00012523"/>
    </source>
</evidence>
<dbReference type="AlphaFoldDB" id="A0A096CUK9"/>
<keyword evidence="13 21" id="KW-0418">Kinase</keyword>
<comment type="pathway">
    <text evidence="6">Cofactor biosynthesis; adenosylcobalamin biosynthesis; adenosylcobalamin from cob(II)yrinate a,c-diamide: step 5/7.</text>
</comment>
<dbReference type="GO" id="GO:0043752">
    <property type="term" value="F:adenosylcobinamide kinase activity"/>
    <property type="evidence" value="ECO:0007669"/>
    <property type="project" value="UniProtKB-EC"/>
</dbReference>
<dbReference type="CDD" id="cd00544">
    <property type="entry name" value="CobU"/>
    <property type="match status" value="1"/>
</dbReference>
<evidence type="ECO:0000313" key="22">
    <source>
        <dbReference type="Proteomes" id="UP000029622"/>
    </source>
</evidence>
<dbReference type="InterPro" id="IPR003203">
    <property type="entry name" value="CobU/CobP"/>
</dbReference>
<dbReference type="InterPro" id="IPR027417">
    <property type="entry name" value="P-loop_NTPase"/>
</dbReference>
<dbReference type="Proteomes" id="UP000029622">
    <property type="component" value="Unassembled WGS sequence"/>
</dbReference>
<feature type="binding site" evidence="19">
    <location>
        <begin position="34"/>
        <end position="36"/>
    </location>
    <ligand>
        <name>GTP</name>
        <dbReference type="ChEBI" id="CHEBI:37565"/>
    </ligand>
</feature>
<evidence type="ECO:0000256" key="8">
    <source>
        <dbReference type="ARBA" id="ARBA00012016"/>
    </source>
</evidence>
<name>A0A096CUK9_9FIRM</name>
<comment type="catalytic activity">
    <reaction evidence="1">
        <text>adenosylcob(III)inamide + ATP = adenosylcob(III)inamide phosphate + ADP + H(+)</text>
        <dbReference type="Rhea" id="RHEA:15769"/>
        <dbReference type="ChEBI" id="CHEBI:2480"/>
        <dbReference type="ChEBI" id="CHEBI:15378"/>
        <dbReference type="ChEBI" id="CHEBI:30616"/>
        <dbReference type="ChEBI" id="CHEBI:58502"/>
        <dbReference type="ChEBI" id="CHEBI:456216"/>
        <dbReference type="EC" id="2.7.1.156"/>
    </reaction>
</comment>
<comment type="caution">
    <text evidence="21">The sequence shown here is derived from an EMBL/GenBank/DDBJ whole genome shotgun (WGS) entry which is preliminary data.</text>
</comment>
<dbReference type="Gene3D" id="3.40.50.300">
    <property type="entry name" value="P-loop containing nucleotide triphosphate hydrolases"/>
    <property type="match status" value="1"/>
</dbReference>
<comment type="catalytic activity">
    <reaction evidence="3">
        <text>adenosylcob(III)inamide + GTP = adenosylcob(III)inamide phosphate + GDP + H(+)</text>
        <dbReference type="Rhea" id="RHEA:15765"/>
        <dbReference type="ChEBI" id="CHEBI:2480"/>
        <dbReference type="ChEBI" id="CHEBI:15378"/>
        <dbReference type="ChEBI" id="CHEBI:37565"/>
        <dbReference type="ChEBI" id="CHEBI:58189"/>
        <dbReference type="ChEBI" id="CHEBI:58502"/>
        <dbReference type="EC" id="2.7.1.156"/>
    </reaction>
</comment>
<keyword evidence="11" id="KW-0808">Transferase</keyword>
<dbReference type="NCBIfam" id="NF004469">
    <property type="entry name" value="PRK05800.1"/>
    <property type="match status" value="1"/>
</dbReference>
<evidence type="ECO:0000256" key="1">
    <source>
        <dbReference type="ARBA" id="ARBA00000312"/>
    </source>
</evidence>
<dbReference type="EC" id="2.7.1.156" evidence="8"/>
<accession>A0A096CUK9</accession>
<evidence type="ECO:0000256" key="3">
    <source>
        <dbReference type="ARBA" id="ARBA00001522"/>
    </source>
</evidence>
<evidence type="ECO:0000256" key="6">
    <source>
        <dbReference type="ARBA" id="ARBA00005159"/>
    </source>
</evidence>
<keyword evidence="14" id="KW-0067">ATP-binding</keyword>
<dbReference type="GO" id="GO:0005525">
    <property type="term" value="F:GTP binding"/>
    <property type="evidence" value="ECO:0007669"/>
    <property type="project" value="UniProtKB-KW"/>
</dbReference>
<comment type="function">
    <text evidence="4">Catalyzes ATP-dependent phosphorylation of adenosylcobinamide and addition of GMP to adenosylcobinamide phosphate.</text>
</comment>
<dbReference type="EMBL" id="AZTB01000034">
    <property type="protein sequence ID" value="KGG80229.1"/>
    <property type="molecule type" value="Genomic_DNA"/>
</dbReference>
<feature type="binding site" evidence="19">
    <location>
        <begin position="9"/>
        <end position="16"/>
    </location>
    <ligand>
        <name>GTP</name>
        <dbReference type="ChEBI" id="CHEBI:37565"/>
    </ligand>
</feature>
<dbReference type="SUPFAM" id="SSF52540">
    <property type="entry name" value="P-loop containing nucleoside triphosphate hydrolases"/>
    <property type="match status" value="1"/>
</dbReference>
<dbReference type="GO" id="GO:0005524">
    <property type="term" value="F:ATP binding"/>
    <property type="evidence" value="ECO:0007669"/>
    <property type="project" value="UniProtKB-KW"/>
</dbReference>
<evidence type="ECO:0000256" key="18">
    <source>
        <dbReference type="PIRSR" id="PIRSR006135-1"/>
    </source>
</evidence>
<evidence type="ECO:0000256" key="13">
    <source>
        <dbReference type="ARBA" id="ARBA00022777"/>
    </source>
</evidence>
<keyword evidence="12 19" id="KW-0547">Nucleotide-binding</keyword>
<dbReference type="Pfam" id="PF02283">
    <property type="entry name" value="CobU"/>
    <property type="match status" value="1"/>
</dbReference>
<evidence type="ECO:0000256" key="16">
    <source>
        <dbReference type="ARBA" id="ARBA00029570"/>
    </source>
</evidence>
<evidence type="ECO:0000256" key="17">
    <source>
        <dbReference type="ARBA" id="ARBA00030571"/>
    </source>
</evidence>
<evidence type="ECO:0000256" key="14">
    <source>
        <dbReference type="ARBA" id="ARBA00022840"/>
    </source>
</evidence>